<evidence type="ECO:0000313" key="8">
    <source>
        <dbReference type="Proteomes" id="UP000245639"/>
    </source>
</evidence>
<evidence type="ECO:0000256" key="4">
    <source>
        <dbReference type="ARBA" id="ARBA00022679"/>
    </source>
</evidence>
<dbReference type="AlphaFoldDB" id="A0A2U1F6W1"/>
<dbReference type="FunFam" id="3.40.640.10:FF:000024">
    <property type="entry name" value="Kynurenine--oxoglutarate transaminase 3"/>
    <property type="match status" value="1"/>
</dbReference>
<dbReference type="InterPro" id="IPR015421">
    <property type="entry name" value="PyrdxlP-dep_Trfase_major"/>
</dbReference>
<dbReference type="GO" id="GO:0030170">
    <property type="term" value="F:pyridoxal phosphate binding"/>
    <property type="evidence" value="ECO:0007669"/>
    <property type="project" value="InterPro"/>
</dbReference>
<name>A0A2U1F6W1_9PSEU</name>
<dbReference type="InterPro" id="IPR015424">
    <property type="entry name" value="PyrdxlP-dep_Trfase"/>
</dbReference>
<dbReference type="Pfam" id="PF00155">
    <property type="entry name" value="Aminotran_1_2"/>
    <property type="match status" value="1"/>
</dbReference>
<keyword evidence="4 7" id="KW-0808">Transferase</keyword>
<sequence length="373" mass="40002">MAETIFSEMSRLASEHDAINLGQGFPDTPGPREVVDAAVAAMHRGWNQYPPAVGIPSLRTAIADHQRRWYGLDVDPNGGVVVCSGASEALSSAMTSLLRPGDEVIALEPYYDLYAATAALLGARLVPVRIHAPDYALDGDALREAVTGRTRMILLNTPHNPTGAVLSTAELQQVADVAIAHDLVVLADEVYEHLVFDDERHVPIATLPGMFERTITVGSGGKTFSVTGWKIGWATGPADLVAGVLGVKQWFSFAAGTPLQHGIAAGLTLPDERLAALATDLARKRDLLTDGLRELGLEVFHSRATYFVTADVAPLGVTDSLEFCRSLPERVGVAAVPNQVFHASPEGVETQVRFACCKRDEILADALLRLRKL</sequence>
<dbReference type="GO" id="GO:0005737">
    <property type="term" value="C:cytoplasm"/>
    <property type="evidence" value="ECO:0007669"/>
    <property type="project" value="TreeGrafter"/>
</dbReference>
<dbReference type="InterPro" id="IPR015422">
    <property type="entry name" value="PyrdxlP-dep_Trfase_small"/>
</dbReference>
<dbReference type="Gene3D" id="3.90.1150.10">
    <property type="entry name" value="Aspartate Aminotransferase, domain 1"/>
    <property type="match status" value="1"/>
</dbReference>
<evidence type="ECO:0000313" key="7">
    <source>
        <dbReference type="EMBL" id="PVZ07908.1"/>
    </source>
</evidence>
<gene>
    <name evidence="7" type="ORF">C8D89_11061</name>
</gene>
<keyword evidence="5" id="KW-0663">Pyridoxal phosphate</keyword>
<organism evidence="7 8">
    <name type="scientific">Actinomycetospora cinnamomea</name>
    <dbReference type="NCBI Taxonomy" id="663609"/>
    <lineage>
        <taxon>Bacteria</taxon>
        <taxon>Bacillati</taxon>
        <taxon>Actinomycetota</taxon>
        <taxon>Actinomycetes</taxon>
        <taxon>Pseudonocardiales</taxon>
        <taxon>Pseudonocardiaceae</taxon>
        <taxon>Actinomycetospora</taxon>
    </lineage>
</organism>
<dbReference type="InterPro" id="IPR051326">
    <property type="entry name" value="Kynurenine-oxoglutarate_AT"/>
</dbReference>
<dbReference type="SUPFAM" id="SSF53383">
    <property type="entry name" value="PLP-dependent transferases"/>
    <property type="match status" value="1"/>
</dbReference>
<dbReference type="Proteomes" id="UP000245639">
    <property type="component" value="Unassembled WGS sequence"/>
</dbReference>
<evidence type="ECO:0000256" key="5">
    <source>
        <dbReference type="ARBA" id="ARBA00022898"/>
    </source>
</evidence>
<dbReference type="EMBL" id="QEKW01000010">
    <property type="protein sequence ID" value="PVZ07908.1"/>
    <property type="molecule type" value="Genomic_DNA"/>
</dbReference>
<comment type="cofactor">
    <cofactor evidence="1">
        <name>pyridoxal 5'-phosphate</name>
        <dbReference type="ChEBI" id="CHEBI:597326"/>
    </cofactor>
</comment>
<dbReference type="GO" id="GO:0016212">
    <property type="term" value="F:kynurenine-oxoglutarate transaminase activity"/>
    <property type="evidence" value="ECO:0007669"/>
    <property type="project" value="TreeGrafter"/>
</dbReference>
<comment type="caution">
    <text evidence="7">The sequence shown here is derived from an EMBL/GenBank/DDBJ whole genome shotgun (WGS) entry which is preliminary data.</text>
</comment>
<accession>A0A2U1F6W1</accession>
<reference evidence="7 8" key="1">
    <citation type="submission" date="2018-04" db="EMBL/GenBank/DDBJ databases">
        <title>Genomic Encyclopedia of Type Strains, Phase IV (KMG-IV): sequencing the most valuable type-strain genomes for metagenomic binning, comparative biology and taxonomic classification.</title>
        <authorList>
            <person name="Goeker M."/>
        </authorList>
    </citation>
    <scope>NUCLEOTIDE SEQUENCE [LARGE SCALE GENOMIC DNA]</scope>
    <source>
        <strain evidence="7 8">DSM 45771</strain>
    </source>
</reference>
<dbReference type="OrthoDB" id="9763453at2"/>
<evidence type="ECO:0000256" key="2">
    <source>
        <dbReference type="ARBA" id="ARBA00007441"/>
    </source>
</evidence>
<dbReference type="Gene3D" id="3.40.640.10">
    <property type="entry name" value="Type I PLP-dependent aspartate aminotransferase-like (Major domain)"/>
    <property type="match status" value="1"/>
</dbReference>
<dbReference type="CDD" id="cd00609">
    <property type="entry name" value="AAT_like"/>
    <property type="match status" value="1"/>
</dbReference>
<dbReference type="PANTHER" id="PTHR43807:SF20">
    <property type="entry name" value="FI04487P"/>
    <property type="match status" value="1"/>
</dbReference>
<proteinExistence type="inferred from homology"/>
<evidence type="ECO:0000256" key="1">
    <source>
        <dbReference type="ARBA" id="ARBA00001933"/>
    </source>
</evidence>
<protein>
    <submittedName>
        <fullName evidence="7">N-succinyldiaminopimelate aminotransferase</fullName>
    </submittedName>
</protein>
<comment type="similarity">
    <text evidence="2">Belongs to the class-I pyridoxal-phosphate-dependent aminotransferase family.</text>
</comment>
<evidence type="ECO:0000259" key="6">
    <source>
        <dbReference type="Pfam" id="PF00155"/>
    </source>
</evidence>
<keyword evidence="8" id="KW-1185">Reference proteome</keyword>
<dbReference type="RefSeq" id="WP_116709596.1">
    <property type="nucleotide sequence ID" value="NZ_QEKW01000010.1"/>
</dbReference>
<evidence type="ECO:0000256" key="3">
    <source>
        <dbReference type="ARBA" id="ARBA00022576"/>
    </source>
</evidence>
<dbReference type="InterPro" id="IPR004839">
    <property type="entry name" value="Aminotransferase_I/II_large"/>
</dbReference>
<keyword evidence="3 7" id="KW-0032">Aminotransferase</keyword>
<feature type="domain" description="Aminotransferase class I/classII large" evidence="6">
    <location>
        <begin position="17"/>
        <end position="359"/>
    </location>
</feature>
<dbReference type="PANTHER" id="PTHR43807">
    <property type="entry name" value="FI04487P"/>
    <property type="match status" value="1"/>
</dbReference>